<evidence type="ECO:0000259" key="2">
    <source>
        <dbReference type="Pfam" id="PF02720"/>
    </source>
</evidence>
<accession>A0ABP5E0R9</accession>
<proteinExistence type="predicted"/>
<dbReference type="InterPro" id="IPR003615">
    <property type="entry name" value="HNH_nuc"/>
</dbReference>
<dbReference type="CDD" id="cd00085">
    <property type="entry name" value="HNHc"/>
    <property type="match status" value="1"/>
</dbReference>
<dbReference type="InterPro" id="IPR003870">
    <property type="entry name" value="DUF222"/>
</dbReference>
<keyword evidence="4" id="KW-1185">Reference proteome</keyword>
<feature type="domain" description="DUF222" evidence="2">
    <location>
        <begin position="109"/>
        <end position="377"/>
    </location>
</feature>
<gene>
    <name evidence="3" type="ORF">GCM10009777_24850</name>
</gene>
<name>A0ABP5E0R9_9MICO</name>
<organism evidence="3 4">
    <name type="scientific">Microbacterium pumilum</name>
    <dbReference type="NCBI Taxonomy" id="344165"/>
    <lineage>
        <taxon>Bacteria</taxon>
        <taxon>Bacillati</taxon>
        <taxon>Actinomycetota</taxon>
        <taxon>Actinomycetes</taxon>
        <taxon>Micrococcales</taxon>
        <taxon>Microbacteriaceae</taxon>
        <taxon>Microbacterium</taxon>
    </lineage>
</organism>
<feature type="compositionally biased region" description="Basic and acidic residues" evidence="1">
    <location>
        <begin position="93"/>
        <end position="102"/>
    </location>
</feature>
<evidence type="ECO:0000313" key="3">
    <source>
        <dbReference type="EMBL" id="GAA1988825.1"/>
    </source>
</evidence>
<sequence>MNIASTAWIDMEDPERFLDERDVLLPGEVPQRADEDVWSSGEAHSAAAAALEAVMVRARVLTAEQYAGLAAVLRDAAAHPDPWVGPDPTRQPDWVDPRDRSAGEVRRERRDIAVRAAAADLATRLQLSESMVRNRAAYAETLRERCPTVWANFSSGGVPEQNTVTAAQLASTLPRRDRDAWARFDAALADAARSLPPGKFRIRARVVRERVHPESIDDRHRGAAADRGVWLTPELDGMGTLTADLPADRAHAGLARVDAIARHLHAQDGEERTLAQLRADVLADLLAKGDTADSQGIRQRAAVAITVPALTLLGRDDTPATLEGYGPIDLETAKRLAGGASSWIRILTHPVTGTVLDIDRKAHRVPKALRRWLGVRDPVCVFPGCTRPARDCQIDHRLDWQYGGTTSDTNLPCRCAGSAPALRTREIGPRQFAVSAPSRRAADTTTAPLRDIRAIDRRRGCREQARMP</sequence>
<reference evidence="4" key="1">
    <citation type="journal article" date="2019" name="Int. J. Syst. Evol. Microbiol.">
        <title>The Global Catalogue of Microorganisms (GCM) 10K type strain sequencing project: providing services to taxonomists for standard genome sequencing and annotation.</title>
        <authorList>
            <consortium name="The Broad Institute Genomics Platform"/>
            <consortium name="The Broad Institute Genome Sequencing Center for Infectious Disease"/>
            <person name="Wu L."/>
            <person name="Ma J."/>
        </authorList>
    </citation>
    <scope>NUCLEOTIDE SEQUENCE [LARGE SCALE GENOMIC DNA]</scope>
    <source>
        <strain evidence="4">JCM 14902</strain>
    </source>
</reference>
<comment type="caution">
    <text evidence="3">The sequence shown here is derived from an EMBL/GenBank/DDBJ whole genome shotgun (WGS) entry which is preliminary data.</text>
</comment>
<dbReference type="Pfam" id="PF02720">
    <property type="entry name" value="DUF222"/>
    <property type="match status" value="1"/>
</dbReference>
<evidence type="ECO:0000256" key="1">
    <source>
        <dbReference type="SAM" id="MobiDB-lite"/>
    </source>
</evidence>
<dbReference type="Proteomes" id="UP001500326">
    <property type="component" value="Unassembled WGS sequence"/>
</dbReference>
<protein>
    <recommendedName>
        <fullName evidence="2">DUF222 domain-containing protein</fullName>
    </recommendedName>
</protein>
<dbReference type="RefSeq" id="WP_344062574.1">
    <property type="nucleotide sequence ID" value="NZ_BAAAOH010000001.1"/>
</dbReference>
<evidence type="ECO:0000313" key="4">
    <source>
        <dbReference type="Proteomes" id="UP001500326"/>
    </source>
</evidence>
<dbReference type="EMBL" id="BAAAOH010000001">
    <property type="protein sequence ID" value="GAA1988825.1"/>
    <property type="molecule type" value="Genomic_DNA"/>
</dbReference>
<feature type="region of interest" description="Disordered" evidence="1">
    <location>
        <begin position="78"/>
        <end position="102"/>
    </location>
</feature>